<keyword evidence="15" id="KW-1185">Reference proteome</keyword>
<dbReference type="InterPro" id="IPR022170">
    <property type="entry name" value="MUL1-like"/>
</dbReference>
<dbReference type="EC" id="2.3.2.27" evidence="3"/>
<keyword evidence="8" id="KW-0833">Ubl conjugation pathway</keyword>
<protein>
    <recommendedName>
        <fullName evidence="3">RING-type E3 ubiquitin transferase</fullName>
        <ecNumber evidence="3">2.3.2.27</ecNumber>
    </recommendedName>
</protein>
<keyword evidence="9" id="KW-0862">Zinc</keyword>
<evidence type="ECO:0000256" key="8">
    <source>
        <dbReference type="ARBA" id="ARBA00022786"/>
    </source>
</evidence>
<evidence type="ECO:0000256" key="1">
    <source>
        <dbReference type="ARBA" id="ARBA00000900"/>
    </source>
</evidence>
<keyword evidence="5 12" id="KW-0812">Transmembrane</keyword>
<organism evidence="14 15">
    <name type="scientific">Brassica rapa subsp. trilocularis</name>
    <dbReference type="NCBI Taxonomy" id="1813537"/>
    <lineage>
        <taxon>Eukaryota</taxon>
        <taxon>Viridiplantae</taxon>
        <taxon>Streptophyta</taxon>
        <taxon>Embryophyta</taxon>
        <taxon>Tracheophyta</taxon>
        <taxon>Spermatophyta</taxon>
        <taxon>Magnoliopsida</taxon>
        <taxon>eudicotyledons</taxon>
        <taxon>Gunneridae</taxon>
        <taxon>Pentapetalae</taxon>
        <taxon>rosids</taxon>
        <taxon>malvids</taxon>
        <taxon>Brassicales</taxon>
        <taxon>Brassicaceae</taxon>
        <taxon>Brassiceae</taxon>
        <taxon>Brassica</taxon>
    </lineage>
</organism>
<reference evidence="14 15" key="1">
    <citation type="submission" date="2021-03" db="EMBL/GenBank/DDBJ databases">
        <authorList>
            <person name="King G.J."/>
            <person name="Bancroft I."/>
            <person name="Baten A."/>
            <person name="Bloomfield J."/>
            <person name="Borpatragohain P."/>
            <person name="He Z."/>
            <person name="Irish N."/>
            <person name="Irwin J."/>
            <person name="Liu K."/>
            <person name="Mauleon R.P."/>
            <person name="Moore J."/>
            <person name="Morris R."/>
            <person name="Ostergaard L."/>
            <person name="Wang B."/>
            <person name="Wells R."/>
        </authorList>
    </citation>
    <scope>NUCLEOTIDE SEQUENCE [LARGE SCALE GENOMIC DNA]</scope>
    <source>
        <strain evidence="14">R-o-18</strain>
        <tissue evidence="14">Leaf</tissue>
    </source>
</reference>
<gene>
    <name evidence="14" type="primary">A08p040440.1_BraROA</name>
    <name evidence="14" type="ORF">IGI04_032410</name>
</gene>
<keyword evidence="10 12" id="KW-1133">Transmembrane helix</keyword>
<dbReference type="PROSITE" id="PS00141">
    <property type="entry name" value="ASP_PROTEASE"/>
    <property type="match status" value="1"/>
</dbReference>
<evidence type="ECO:0000256" key="11">
    <source>
        <dbReference type="ARBA" id="ARBA00023136"/>
    </source>
</evidence>
<comment type="caution">
    <text evidence="14">The sequence shown here is derived from an EMBL/GenBank/DDBJ whole genome shotgun (WGS) entry which is preliminary data.</text>
</comment>
<dbReference type="PANTHER" id="PTHR47568">
    <property type="match status" value="1"/>
</dbReference>
<dbReference type="InterPro" id="IPR001969">
    <property type="entry name" value="Aspartic_peptidase_AS"/>
</dbReference>
<name>A0ABQ7LZR8_BRACM</name>
<evidence type="ECO:0000256" key="5">
    <source>
        <dbReference type="ARBA" id="ARBA00022692"/>
    </source>
</evidence>
<keyword evidence="6" id="KW-0479">Metal-binding</keyword>
<accession>A0ABQ7LZR8</accession>
<comment type="catalytic activity">
    <reaction evidence="1">
        <text>S-ubiquitinyl-[E2 ubiquitin-conjugating enzyme]-L-cysteine + [acceptor protein]-L-lysine = [E2 ubiquitin-conjugating enzyme]-L-cysteine + N(6)-ubiquitinyl-[acceptor protein]-L-lysine.</text>
        <dbReference type="EC" id="2.3.2.27"/>
    </reaction>
</comment>
<evidence type="ECO:0000256" key="10">
    <source>
        <dbReference type="ARBA" id="ARBA00022989"/>
    </source>
</evidence>
<dbReference type="InterPro" id="IPR044231">
    <property type="entry name" value="SP1/SPL1"/>
</dbReference>
<proteinExistence type="predicted"/>
<sequence length="313" mass="34975">MSVLTSILFDLVFQMLQIALYLSCGATACYLWGRRIKGKADSFNSITRVADIKCLGNIYKCNEHSLYSDDLLKEKASNLLVVLSGKVASATPFNCKHDDDSSSGDVFEAKFEMEYETKKDDDGGLIHKSHNFLLQINETPWYLEDGTGMVKVVRAELADGYVDTMKPQFDMLSMSEIFQRFENPQEGSKVLLSFSVSSPPRPLGWNLETNNVICRCALDTGTSLTIVGEAARDEAGTLSIQNPKEQSFMIFSGEGSFDKMVANLKSNSEFYFFYSKIFGTIAFAIVVFKGVSFIRRVLRERAENADSDDEETP</sequence>
<dbReference type="Proteomes" id="UP000823674">
    <property type="component" value="Chromosome A08"/>
</dbReference>
<evidence type="ECO:0000313" key="14">
    <source>
        <dbReference type="EMBL" id="KAG5390869.1"/>
    </source>
</evidence>
<evidence type="ECO:0000313" key="15">
    <source>
        <dbReference type="Proteomes" id="UP000823674"/>
    </source>
</evidence>
<dbReference type="PANTHER" id="PTHR47568:SF3">
    <property type="entry name" value="RING-TYPE E3 UBIQUITIN TRANSFERASE"/>
    <property type="match status" value="1"/>
</dbReference>
<evidence type="ECO:0000256" key="9">
    <source>
        <dbReference type="ARBA" id="ARBA00022833"/>
    </source>
</evidence>
<evidence type="ECO:0000256" key="2">
    <source>
        <dbReference type="ARBA" id="ARBA00004141"/>
    </source>
</evidence>
<comment type="subcellular location">
    <subcellularLocation>
        <location evidence="2">Membrane</location>
        <topology evidence="2">Multi-pass membrane protein</topology>
    </subcellularLocation>
</comment>
<feature type="transmembrane region" description="Helical" evidence="12">
    <location>
        <begin position="270"/>
        <end position="288"/>
    </location>
</feature>
<feature type="domain" description="E3 Ubiquitin ligase MUL1-like" evidence="13">
    <location>
        <begin position="127"/>
        <end position="285"/>
    </location>
</feature>
<evidence type="ECO:0000256" key="6">
    <source>
        <dbReference type="ARBA" id="ARBA00022723"/>
    </source>
</evidence>
<evidence type="ECO:0000256" key="12">
    <source>
        <dbReference type="SAM" id="Phobius"/>
    </source>
</evidence>
<evidence type="ECO:0000256" key="7">
    <source>
        <dbReference type="ARBA" id="ARBA00022771"/>
    </source>
</evidence>
<keyword evidence="4" id="KW-0808">Transferase</keyword>
<keyword evidence="11 12" id="KW-0472">Membrane</keyword>
<evidence type="ECO:0000259" key="13">
    <source>
        <dbReference type="Pfam" id="PF12483"/>
    </source>
</evidence>
<keyword evidence="7" id="KW-0863">Zinc-finger</keyword>
<evidence type="ECO:0000256" key="4">
    <source>
        <dbReference type="ARBA" id="ARBA00022679"/>
    </source>
</evidence>
<dbReference type="Pfam" id="PF12483">
    <property type="entry name" value="GIDE"/>
    <property type="match status" value="1"/>
</dbReference>
<evidence type="ECO:0000256" key="3">
    <source>
        <dbReference type="ARBA" id="ARBA00012483"/>
    </source>
</evidence>
<dbReference type="EMBL" id="JADBGQ010000007">
    <property type="protein sequence ID" value="KAG5390869.1"/>
    <property type="molecule type" value="Genomic_DNA"/>
</dbReference>
<feature type="transmembrane region" description="Helical" evidence="12">
    <location>
        <begin position="12"/>
        <end position="33"/>
    </location>
</feature>